<gene>
    <name evidence="2" type="ORF">JOF56_007430</name>
</gene>
<keyword evidence="1" id="KW-0812">Transmembrane</keyword>
<protein>
    <submittedName>
        <fullName evidence="2">Uncharacterized protein</fullName>
    </submittedName>
</protein>
<sequence>MPEFGVSFGGLTSEQLRAELAAGFAADQAEGIPVLELRPAPDTTRAVDPTILVAITGVLGAVVGTVLTGLFQLAQVRRRSTVVVITAKGTRLEAPVNAKPEELDLFVSKAKELDVAHIHVSGSNSGS</sequence>
<proteinExistence type="predicted"/>
<evidence type="ECO:0000256" key="1">
    <source>
        <dbReference type="SAM" id="Phobius"/>
    </source>
</evidence>
<keyword evidence="1" id="KW-1133">Transmembrane helix</keyword>
<keyword evidence="1" id="KW-0472">Membrane</keyword>
<name>A0ABS4TRK1_9PSEU</name>
<reference evidence="2 3" key="1">
    <citation type="submission" date="2021-03" db="EMBL/GenBank/DDBJ databases">
        <title>Sequencing the genomes of 1000 actinobacteria strains.</title>
        <authorList>
            <person name="Klenk H.-P."/>
        </authorList>
    </citation>
    <scope>NUCLEOTIDE SEQUENCE [LARGE SCALE GENOMIC DNA]</scope>
    <source>
        <strain evidence="2 3">DSM 46670</strain>
    </source>
</reference>
<dbReference type="Proteomes" id="UP001519332">
    <property type="component" value="Unassembled WGS sequence"/>
</dbReference>
<feature type="transmembrane region" description="Helical" evidence="1">
    <location>
        <begin position="51"/>
        <end position="71"/>
    </location>
</feature>
<organism evidence="2 3">
    <name type="scientific">Kibdelosporangium banguiense</name>
    <dbReference type="NCBI Taxonomy" id="1365924"/>
    <lineage>
        <taxon>Bacteria</taxon>
        <taxon>Bacillati</taxon>
        <taxon>Actinomycetota</taxon>
        <taxon>Actinomycetes</taxon>
        <taxon>Pseudonocardiales</taxon>
        <taxon>Pseudonocardiaceae</taxon>
        <taxon>Kibdelosporangium</taxon>
    </lineage>
</organism>
<evidence type="ECO:0000313" key="3">
    <source>
        <dbReference type="Proteomes" id="UP001519332"/>
    </source>
</evidence>
<accession>A0ABS4TRK1</accession>
<keyword evidence="3" id="KW-1185">Reference proteome</keyword>
<dbReference type="EMBL" id="JAGINW010000001">
    <property type="protein sequence ID" value="MBP2327045.1"/>
    <property type="molecule type" value="Genomic_DNA"/>
</dbReference>
<comment type="caution">
    <text evidence="2">The sequence shown here is derived from an EMBL/GenBank/DDBJ whole genome shotgun (WGS) entry which is preliminary data.</text>
</comment>
<dbReference type="RefSeq" id="WP_209644043.1">
    <property type="nucleotide sequence ID" value="NZ_JAGINW010000001.1"/>
</dbReference>
<evidence type="ECO:0000313" key="2">
    <source>
        <dbReference type="EMBL" id="MBP2327045.1"/>
    </source>
</evidence>